<dbReference type="InterPro" id="IPR019887">
    <property type="entry name" value="Tscrpt_reg_AsnC/Lrp_C"/>
</dbReference>
<dbReference type="InterPro" id="IPR011008">
    <property type="entry name" value="Dimeric_a/b-barrel"/>
</dbReference>
<accession>A0A1X7BV69</accession>
<evidence type="ECO:0000256" key="1">
    <source>
        <dbReference type="ARBA" id="ARBA00023015"/>
    </source>
</evidence>
<dbReference type="OrthoDB" id="7856348at2"/>
<evidence type="ECO:0000256" key="2">
    <source>
        <dbReference type="ARBA" id="ARBA00023125"/>
    </source>
</evidence>
<dbReference type="PANTHER" id="PTHR30154:SF34">
    <property type="entry name" value="TRANSCRIPTIONAL REGULATOR AZLB"/>
    <property type="match status" value="1"/>
</dbReference>
<dbReference type="GO" id="GO:0043565">
    <property type="term" value="F:sequence-specific DNA binding"/>
    <property type="evidence" value="ECO:0007669"/>
    <property type="project" value="InterPro"/>
</dbReference>
<feature type="domain" description="HTH asnC-type" evidence="4">
    <location>
        <begin position="4"/>
        <end position="60"/>
    </location>
</feature>
<keyword evidence="2" id="KW-0238">DNA-binding</keyword>
<sequence>MKNVDKIDRLILRALEDNADCANKLLAERVGLSPSACLRRVARLKEIGAIKKIVAVVDPDCYERKLSVVVSVKFERHGLQARQNFFDQLKRERAVVQCYMVTGEVGSIIILHVADMDEYTELTDRLFNEDPNISAFTTFMVMSKLL</sequence>
<dbReference type="InterPro" id="IPR000485">
    <property type="entry name" value="AsnC-type_HTH_dom"/>
</dbReference>
<evidence type="ECO:0000259" key="4">
    <source>
        <dbReference type="PROSITE" id="PS50956"/>
    </source>
</evidence>
<dbReference type="PROSITE" id="PS50956">
    <property type="entry name" value="HTH_ASNC_2"/>
    <property type="match status" value="1"/>
</dbReference>
<dbReference type="InterPro" id="IPR036388">
    <property type="entry name" value="WH-like_DNA-bd_sf"/>
</dbReference>
<keyword evidence="3" id="KW-0804">Transcription</keyword>
<dbReference type="InterPro" id="IPR011991">
    <property type="entry name" value="ArsR-like_HTH"/>
</dbReference>
<dbReference type="CDD" id="cd00090">
    <property type="entry name" value="HTH_ARSR"/>
    <property type="match status" value="1"/>
</dbReference>
<dbReference type="PANTHER" id="PTHR30154">
    <property type="entry name" value="LEUCINE-RESPONSIVE REGULATORY PROTEIN"/>
    <property type="match status" value="1"/>
</dbReference>
<proteinExistence type="predicted"/>
<protein>
    <submittedName>
        <fullName evidence="5">Leucine-responsive regulatory protein</fullName>
    </submittedName>
</protein>
<evidence type="ECO:0000256" key="3">
    <source>
        <dbReference type="ARBA" id="ARBA00023163"/>
    </source>
</evidence>
<dbReference type="SMART" id="SM00344">
    <property type="entry name" value="HTH_ASNC"/>
    <property type="match status" value="1"/>
</dbReference>
<dbReference type="Pfam" id="PF13412">
    <property type="entry name" value="HTH_24"/>
    <property type="match status" value="1"/>
</dbReference>
<dbReference type="GO" id="GO:0006355">
    <property type="term" value="P:regulation of DNA-templated transcription"/>
    <property type="evidence" value="ECO:0007669"/>
    <property type="project" value="UniProtKB-ARBA"/>
</dbReference>
<dbReference type="RefSeq" id="WP_085801494.1">
    <property type="nucleotide sequence ID" value="NZ_JAIMIB010000014.1"/>
</dbReference>
<dbReference type="Pfam" id="PF01037">
    <property type="entry name" value="AsnC_trans_reg"/>
    <property type="match status" value="1"/>
</dbReference>
<dbReference type="SUPFAM" id="SSF46785">
    <property type="entry name" value="Winged helix' DNA-binding domain"/>
    <property type="match status" value="1"/>
</dbReference>
<dbReference type="Gene3D" id="1.10.10.10">
    <property type="entry name" value="Winged helix-like DNA-binding domain superfamily/Winged helix DNA-binding domain"/>
    <property type="match status" value="1"/>
</dbReference>
<dbReference type="GO" id="GO:0043200">
    <property type="term" value="P:response to amino acid"/>
    <property type="evidence" value="ECO:0007669"/>
    <property type="project" value="TreeGrafter"/>
</dbReference>
<gene>
    <name evidence="5" type="primary">lrp_13</name>
    <name evidence="5" type="ORF">ROA7745_03412</name>
</gene>
<evidence type="ECO:0000313" key="5">
    <source>
        <dbReference type="EMBL" id="SMC13561.1"/>
    </source>
</evidence>
<dbReference type="PRINTS" id="PR00033">
    <property type="entry name" value="HTHASNC"/>
</dbReference>
<dbReference type="EMBL" id="FWXB01000014">
    <property type="protein sequence ID" value="SMC13561.1"/>
    <property type="molecule type" value="Genomic_DNA"/>
</dbReference>
<dbReference type="GO" id="GO:0005829">
    <property type="term" value="C:cytosol"/>
    <property type="evidence" value="ECO:0007669"/>
    <property type="project" value="TreeGrafter"/>
</dbReference>
<organism evidence="5 6">
    <name type="scientific">Roseovarius aestuarii</name>
    <dbReference type="NCBI Taxonomy" id="475083"/>
    <lineage>
        <taxon>Bacteria</taxon>
        <taxon>Pseudomonadati</taxon>
        <taxon>Pseudomonadota</taxon>
        <taxon>Alphaproteobacteria</taxon>
        <taxon>Rhodobacterales</taxon>
        <taxon>Roseobacteraceae</taxon>
        <taxon>Roseovarius</taxon>
    </lineage>
</organism>
<keyword evidence="1" id="KW-0805">Transcription regulation</keyword>
<name>A0A1X7BV69_9RHOB</name>
<keyword evidence="6" id="KW-1185">Reference proteome</keyword>
<dbReference type="InterPro" id="IPR019888">
    <property type="entry name" value="Tscrpt_reg_AsnC-like"/>
</dbReference>
<dbReference type="InterPro" id="IPR036390">
    <property type="entry name" value="WH_DNA-bd_sf"/>
</dbReference>
<reference evidence="5 6" key="1">
    <citation type="submission" date="2017-03" db="EMBL/GenBank/DDBJ databases">
        <authorList>
            <person name="Afonso C.L."/>
            <person name="Miller P.J."/>
            <person name="Scott M.A."/>
            <person name="Spackman E."/>
            <person name="Goraichik I."/>
            <person name="Dimitrov K.M."/>
            <person name="Suarez D.L."/>
            <person name="Swayne D.E."/>
        </authorList>
    </citation>
    <scope>NUCLEOTIDE SEQUENCE [LARGE SCALE GENOMIC DNA]</scope>
    <source>
        <strain evidence="5 6">CECT 7745</strain>
    </source>
</reference>
<evidence type="ECO:0000313" key="6">
    <source>
        <dbReference type="Proteomes" id="UP000193224"/>
    </source>
</evidence>
<dbReference type="AlphaFoldDB" id="A0A1X7BV69"/>
<dbReference type="Proteomes" id="UP000193224">
    <property type="component" value="Unassembled WGS sequence"/>
</dbReference>
<dbReference type="SUPFAM" id="SSF54909">
    <property type="entry name" value="Dimeric alpha+beta barrel"/>
    <property type="match status" value="1"/>
</dbReference>
<dbReference type="Gene3D" id="3.30.70.920">
    <property type="match status" value="1"/>
</dbReference>